<dbReference type="Proteomes" id="UP000671828">
    <property type="component" value="Chromosome"/>
</dbReference>
<evidence type="ECO:0000313" key="3">
    <source>
        <dbReference type="EMBL" id="QTR02673.1"/>
    </source>
</evidence>
<reference evidence="2 5" key="1">
    <citation type="submission" date="2021-01" db="EMBL/GenBank/DDBJ databases">
        <title>Sequencing the genomes of 1000 actinobacteria strains.</title>
        <authorList>
            <person name="Klenk H.-P."/>
        </authorList>
    </citation>
    <scope>NUCLEOTIDE SEQUENCE [LARGE SCALE GENOMIC DNA]</scope>
    <source>
        <strain evidence="2 5">DSM 44581</strain>
    </source>
</reference>
<feature type="signal peptide" evidence="1">
    <location>
        <begin position="1"/>
        <end position="26"/>
    </location>
</feature>
<evidence type="ECO:0000313" key="5">
    <source>
        <dbReference type="Proteomes" id="UP001195724"/>
    </source>
</evidence>
<dbReference type="AlphaFoldDB" id="A0A8T8HVR6"/>
<gene>
    <name evidence="3" type="ORF">J7S33_27000</name>
    <name evidence="2" type="ORF">JOE68_005207</name>
</gene>
<evidence type="ECO:0000313" key="4">
    <source>
        <dbReference type="Proteomes" id="UP000671828"/>
    </source>
</evidence>
<accession>A0A8T8HVR6</accession>
<feature type="chain" id="PRO_5035886640" evidence="1">
    <location>
        <begin position="27"/>
        <end position="374"/>
    </location>
</feature>
<keyword evidence="1" id="KW-0732">Signal</keyword>
<dbReference type="EMBL" id="CP072788">
    <property type="protein sequence ID" value="QTR02673.1"/>
    <property type="molecule type" value="Genomic_DNA"/>
</dbReference>
<protein>
    <submittedName>
        <fullName evidence="2">HAF family extracellular repeat protein</fullName>
    </submittedName>
</protein>
<dbReference type="Proteomes" id="UP001195724">
    <property type="component" value="Unassembled WGS sequence"/>
</dbReference>
<keyword evidence="5" id="KW-1185">Reference proteome</keyword>
<evidence type="ECO:0000313" key="2">
    <source>
        <dbReference type="EMBL" id="MBM7814342.1"/>
    </source>
</evidence>
<dbReference type="NCBIfam" id="TIGR02913">
    <property type="entry name" value="HAF_rpt"/>
    <property type="match status" value="1"/>
</dbReference>
<dbReference type="RefSeq" id="WP_204844890.1">
    <property type="nucleotide sequence ID" value="NZ_JAFBCL010000001.1"/>
</dbReference>
<organism evidence="3 4">
    <name type="scientific">Saccharothrix algeriensis</name>
    <dbReference type="NCBI Taxonomy" id="173560"/>
    <lineage>
        <taxon>Bacteria</taxon>
        <taxon>Bacillati</taxon>
        <taxon>Actinomycetota</taxon>
        <taxon>Actinomycetes</taxon>
        <taxon>Pseudonocardiales</taxon>
        <taxon>Pseudonocardiaceae</taxon>
        <taxon>Saccharothrix</taxon>
    </lineage>
</organism>
<dbReference type="InterPro" id="IPR014262">
    <property type="entry name" value="HAF_rpt"/>
</dbReference>
<name>A0A8T8HVR6_9PSEU</name>
<evidence type="ECO:0000256" key="1">
    <source>
        <dbReference type="SAM" id="SignalP"/>
    </source>
</evidence>
<proteinExistence type="predicted"/>
<sequence>MPHSRLLVPLLLAVALPLLGTPAAHAADRVRITELPALPGQTAARVTAVDDLGRAIGASTGNGPQHAVLWHRGRTTDLGGGEAVALNRHGQVLVVEAPSSGGGTYVRRPRIWHDGTATDITPPGSGYVVAQAINAGGDVPMTYSRSPYGYHQEAAALWKDGALRGLDVGGGAHLSVSAITDGGLVAGSHLPMFGTDSYAFRCQGTSCGRLPAAPGSGSYAVSAANESGVVVGTRDNRPLRWEGDSVTVLPGGVGAVARNAQAINERGDVVGWTQDADGVRRATVWRGGQPVVLDVPGPSEAVAVNDRGDVVGWSSSTGQWRAFLWRHGRVVELGALGGASSYPVALNERGVVVGHATKADGTQHAVRWQVSGRR</sequence>
<dbReference type="EMBL" id="JAFBCL010000001">
    <property type="protein sequence ID" value="MBM7814342.1"/>
    <property type="molecule type" value="Genomic_DNA"/>
</dbReference>
<reference evidence="3" key="2">
    <citation type="submission" date="2021-04" db="EMBL/GenBank/DDBJ databases">
        <title>Saccharothrix algeriensis WGS.</title>
        <authorList>
            <person name="Stuskova K."/>
            <person name="Hakalova E."/>
            <person name="Tebbal A.B."/>
            <person name="Eichmeier A."/>
        </authorList>
    </citation>
    <scope>NUCLEOTIDE SEQUENCE</scope>
    <source>
        <strain evidence="3">NRRL B-24137</strain>
    </source>
</reference>